<evidence type="ECO:0000256" key="1">
    <source>
        <dbReference type="SAM" id="MobiDB-lite"/>
    </source>
</evidence>
<name>A0ABQ8EWZ2_9FUNG</name>
<sequence length="780" mass="84610">MIHSTDAILARSSDSTEMVEGAGNTETDAASTTTALDTPTSSSNRTDSATVDYAAAHAMPQKSTSDNIARVLFATPAIGGVDLTLSKSITMSNEMSAVSIEAQPTNASEHPEKHQSPTVDVYNHVPSPNTLKLALHTEIQTGSSSYKANGLPPIPQEFVPPTTVKEHHVDISNITKNSCNEFKSPAVTKSTKKRSLYRSTPLIYFPDALTLLSESAVAVRENRIPPNGVAPSQRVKINSQNPDAPLSFAPEPLSCPKTTARQSSDESILGIGSTHLRQGISRYAPYGTRFRATMKDGSIKKSHIAGDLADRARVRPGRGTRVDLVLEVHQGEMDQLESAWIFCEDILKSTGVRPGPSEVLGHLRHIKIDHDYRKDSEAKLLQRNASNFYKRMIEYGRRLQSTVAVNHASSSITPDVVMMDKIDYSAVQNNSVPVAVTNHFVEPTPVLQIPKYSNYEGVAAILKAAMEIEGDAMPGLATGESLYKYNAAPSIGHTAPTIQRYESANAHCFVPSEVIGHVSPTPLTQYTDGVSHTPKTDFDFNNKDIVAGGKVKGCQDKKYPYGLPSPLNMTATSSKKYTPRKRSPARQNSYASLMTSGSTASDELSSPVSQKHVTFAASPVPETQSIATASPVVRSSYCKGVSRHSPYGTRFSAQMSNGSLRESFLAGDLAGRARTNGGRLRGDLTLVLHSGEINQLESGWEFIQVCRSAGHPTPGATALLDHLRQASLDFNFRQNGSKLLQKNAGNLFKRVQEFGKRRLADPNYLLMVTPDQSEISQSYL</sequence>
<protein>
    <submittedName>
        <fullName evidence="2">Uncharacterized protein</fullName>
    </submittedName>
</protein>
<feature type="region of interest" description="Disordered" evidence="1">
    <location>
        <begin position="1"/>
        <end position="46"/>
    </location>
</feature>
<evidence type="ECO:0000313" key="2">
    <source>
        <dbReference type="EMBL" id="KAH6587930.1"/>
    </source>
</evidence>
<dbReference type="Proteomes" id="UP001648503">
    <property type="component" value="Unassembled WGS sequence"/>
</dbReference>
<accession>A0ABQ8EWZ2</accession>
<evidence type="ECO:0000313" key="3">
    <source>
        <dbReference type="Proteomes" id="UP001648503"/>
    </source>
</evidence>
<keyword evidence="3" id="KW-1185">Reference proteome</keyword>
<proteinExistence type="predicted"/>
<feature type="region of interest" description="Disordered" evidence="1">
    <location>
        <begin position="569"/>
        <end position="588"/>
    </location>
</feature>
<feature type="compositionally biased region" description="Low complexity" evidence="1">
    <location>
        <begin position="25"/>
        <end position="43"/>
    </location>
</feature>
<gene>
    <name evidence="2" type="ORF">BASA50_011022</name>
</gene>
<reference evidence="2 3" key="1">
    <citation type="submission" date="2021-02" db="EMBL/GenBank/DDBJ databases">
        <title>Variation within the Batrachochytrium salamandrivorans European outbreak.</title>
        <authorList>
            <person name="Kelly M."/>
            <person name="Pasmans F."/>
            <person name="Shea T.P."/>
            <person name="Munoz J.F."/>
            <person name="Carranza S."/>
            <person name="Cuomo C.A."/>
            <person name="Martel A."/>
        </authorList>
    </citation>
    <scope>NUCLEOTIDE SEQUENCE [LARGE SCALE GENOMIC DNA]</scope>
    <source>
        <strain evidence="2 3">AMFP18/2</strain>
    </source>
</reference>
<organism evidence="2 3">
    <name type="scientific">Batrachochytrium salamandrivorans</name>
    <dbReference type="NCBI Taxonomy" id="1357716"/>
    <lineage>
        <taxon>Eukaryota</taxon>
        <taxon>Fungi</taxon>
        <taxon>Fungi incertae sedis</taxon>
        <taxon>Chytridiomycota</taxon>
        <taxon>Chytridiomycota incertae sedis</taxon>
        <taxon>Chytridiomycetes</taxon>
        <taxon>Rhizophydiales</taxon>
        <taxon>Rhizophydiales incertae sedis</taxon>
        <taxon>Batrachochytrium</taxon>
    </lineage>
</organism>
<comment type="caution">
    <text evidence="2">The sequence shown here is derived from an EMBL/GenBank/DDBJ whole genome shotgun (WGS) entry which is preliminary data.</text>
</comment>
<dbReference type="EMBL" id="JAFCIX010000549">
    <property type="protein sequence ID" value="KAH6587930.1"/>
    <property type="molecule type" value="Genomic_DNA"/>
</dbReference>